<dbReference type="GO" id="GO:0007165">
    <property type="term" value="P:signal transduction"/>
    <property type="evidence" value="ECO:0007669"/>
    <property type="project" value="TreeGrafter"/>
</dbReference>
<reference evidence="2 3" key="1">
    <citation type="submission" date="2020-08" db="EMBL/GenBank/DDBJ databases">
        <title>Genomic Encyclopedia of Type Strains, Phase IV (KMG-IV): sequencing the most valuable type-strain genomes for metagenomic binning, comparative biology and taxonomic classification.</title>
        <authorList>
            <person name="Goeker M."/>
        </authorList>
    </citation>
    <scope>NUCLEOTIDE SEQUENCE [LARGE SCALE GENOMIC DNA]</scope>
    <source>
        <strain evidence="2 3">DSM 104969</strain>
    </source>
</reference>
<dbReference type="GO" id="GO:0006508">
    <property type="term" value="P:proteolysis"/>
    <property type="evidence" value="ECO:0007669"/>
    <property type="project" value="InterPro"/>
</dbReference>
<dbReference type="Proteomes" id="UP000555103">
    <property type="component" value="Unassembled WGS sequence"/>
</dbReference>
<dbReference type="SUPFAM" id="SSF52096">
    <property type="entry name" value="ClpP/crotonase"/>
    <property type="match status" value="1"/>
</dbReference>
<dbReference type="AlphaFoldDB" id="A0A840CGM4"/>
<dbReference type="Pfam" id="PF03572">
    <property type="entry name" value="Peptidase_S41"/>
    <property type="match status" value="1"/>
</dbReference>
<dbReference type="EMBL" id="JACIEP010000001">
    <property type="protein sequence ID" value="MBB4034371.1"/>
    <property type="molecule type" value="Genomic_DNA"/>
</dbReference>
<feature type="domain" description="Tail specific protease" evidence="1">
    <location>
        <begin position="239"/>
        <end position="427"/>
    </location>
</feature>
<dbReference type="Gene3D" id="3.90.226.10">
    <property type="entry name" value="2-enoyl-CoA Hydratase, Chain A, domain 1"/>
    <property type="match status" value="1"/>
</dbReference>
<proteinExistence type="predicted"/>
<gene>
    <name evidence="2" type="ORF">GGR21_000256</name>
</gene>
<evidence type="ECO:0000313" key="2">
    <source>
        <dbReference type="EMBL" id="MBB4034371.1"/>
    </source>
</evidence>
<comment type="caution">
    <text evidence="2">The sequence shown here is derived from an EMBL/GenBank/DDBJ whole genome shotgun (WGS) entry which is preliminary data.</text>
</comment>
<evidence type="ECO:0000259" key="1">
    <source>
        <dbReference type="Pfam" id="PF03572"/>
    </source>
</evidence>
<dbReference type="RefSeq" id="WP_183305313.1">
    <property type="nucleotide sequence ID" value="NZ_JACIEP010000001.1"/>
</dbReference>
<accession>A0A840CGM4</accession>
<name>A0A840CGM4_9BACT</name>
<dbReference type="InterPro" id="IPR005151">
    <property type="entry name" value="Tail-specific_protease"/>
</dbReference>
<sequence>MKKISYSLILFFLFISGVTAQKKLGKEQLVADADTLHTRMYDIHPNLFAVFPQTEFEEDMAKAKSQFRDSMTVVDFYRIINPLVVKLEDGHTSVSVPAGLIDKNKKIVFPFEVDIDKKKYDVTVKNNYSEKDIPAGAKVLSINGRSTRDILNKFLTYASGENNLFKFERVKWNFHLFPYMIYGDSVFSITYQTGDEKKTVSLNGITLGQYNEITAKNKKEEKKEVKEDFVLTVDNENNTAIIDFRSFSDHDKFVAFLDSTFTLIKKQDIKNLIIDLRENGGGNSRLGDELFQYISPVPFQQFGKMEMKVSPTLKRIFNDTIRTLGISTYEGELEDLRENDKRFSGNCYLLSSNHTFSSAADFTWTFHYFKMGKVVGEETGGLIVCYGDVASSKLPNTGMRFGTSWKKFYGYGADDSYTHGVKPDYEVPADKALDYTIRLIKSQK</sequence>
<dbReference type="GO" id="GO:0030288">
    <property type="term" value="C:outer membrane-bounded periplasmic space"/>
    <property type="evidence" value="ECO:0007669"/>
    <property type="project" value="TreeGrafter"/>
</dbReference>
<dbReference type="GO" id="GO:0004175">
    <property type="term" value="F:endopeptidase activity"/>
    <property type="evidence" value="ECO:0007669"/>
    <property type="project" value="TreeGrafter"/>
</dbReference>
<keyword evidence="3" id="KW-1185">Reference proteome</keyword>
<dbReference type="PANTHER" id="PTHR32060">
    <property type="entry name" value="TAIL-SPECIFIC PROTEASE"/>
    <property type="match status" value="1"/>
</dbReference>
<evidence type="ECO:0000313" key="3">
    <source>
        <dbReference type="Proteomes" id="UP000555103"/>
    </source>
</evidence>
<dbReference type="PANTHER" id="PTHR32060:SF30">
    <property type="entry name" value="CARBOXY-TERMINAL PROCESSING PROTEASE CTPA"/>
    <property type="match status" value="1"/>
</dbReference>
<organism evidence="2 3">
    <name type="scientific">Dysgonomonas hofstadii</name>
    <dbReference type="NCBI Taxonomy" id="637886"/>
    <lineage>
        <taxon>Bacteria</taxon>
        <taxon>Pseudomonadati</taxon>
        <taxon>Bacteroidota</taxon>
        <taxon>Bacteroidia</taxon>
        <taxon>Bacteroidales</taxon>
        <taxon>Dysgonomonadaceae</taxon>
        <taxon>Dysgonomonas</taxon>
    </lineage>
</organism>
<dbReference type="GO" id="GO:0008236">
    <property type="term" value="F:serine-type peptidase activity"/>
    <property type="evidence" value="ECO:0007669"/>
    <property type="project" value="InterPro"/>
</dbReference>
<dbReference type="InterPro" id="IPR029045">
    <property type="entry name" value="ClpP/crotonase-like_dom_sf"/>
</dbReference>
<protein>
    <recommendedName>
        <fullName evidence="1">Tail specific protease domain-containing protein</fullName>
    </recommendedName>
</protein>